<dbReference type="InterPro" id="IPR036640">
    <property type="entry name" value="ABC1_TM_sf"/>
</dbReference>
<dbReference type="PROSITE" id="PS50929">
    <property type="entry name" value="ABC_TM1F"/>
    <property type="match status" value="1"/>
</dbReference>
<protein>
    <submittedName>
        <fullName evidence="14">ABC transporter ATP-binding protein/permease</fullName>
        <ecNumber evidence="14">3.6.3.42</ecNumber>
    </submittedName>
</protein>
<evidence type="ECO:0000256" key="3">
    <source>
        <dbReference type="ARBA" id="ARBA00022475"/>
    </source>
</evidence>
<dbReference type="InterPro" id="IPR017871">
    <property type="entry name" value="ABC_transporter-like_CS"/>
</dbReference>
<dbReference type="SUPFAM" id="SSF52540">
    <property type="entry name" value="P-loop containing nucleoside triphosphate hydrolases"/>
    <property type="match status" value="1"/>
</dbReference>
<keyword evidence="8 11" id="KW-1133">Transmembrane helix</keyword>
<feature type="transmembrane region" description="Helical" evidence="11">
    <location>
        <begin position="54"/>
        <end position="73"/>
    </location>
</feature>
<feature type="transmembrane region" description="Helical" evidence="11">
    <location>
        <begin position="20"/>
        <end position="42"/>
    </location>
</feature>
<dbReference type="STRING" id="77635.BISU_0271"/>
<dbReference type="GO" id="GO:0005524">
    <property type="term" value="F:ATP binding"/>
    <property type="evidence" value="ECO:0007669"/>
    <property type="project" value="UniProtKB-KW"/>
</dbReference>
<evidence type="ECO:0000313" key="14">
    <source>
        <dbReference type="EMBL" id="KFJ03794.1"/>
    </source>
</evidence>
<dbReference type="InterPro" id="IPR027417">
    <property type="entry name" value="P-loop_NTPase"/>
</dbReference>
<evidence type="ECO:0000259" key="13">
    <source>
        <dbReference type="PROSITE" id="PS50929"/>
    </source>
</evidence>
<evidence type="ECO:0000256" key="8">
    <source>
        <dbReference type="ARBA" id="ARBA00022989"/>
    </source>
</evidence>
<keyword evidence="9 11" id="KW-0472">Membrane</keyword>
<evidence type="ECO:0000256" key="7">
    <source>
        <dbReference type="ARBA" id="ARBA00022840"/>
    </source>
</evidence>
<evidence type="ECO:0000256" key="10">
    <source>
        <dbReference type="ARBA" id="ARBA00023455"/>
    </source>
</evidence>
<dbReference type="InterPro" id="IPR039421">
    <property type="entry name" value="Type_1_exporter"/>
</dbReference>
<dbReference type="GO" id="GO:0034040">
    <property type="term" value="F:ATPase-coupled lipid transmembrane transporter activity"/>
    <property type="evidence" value="ECO:0007669"/>
    <property type="project" value="TreeGrafter"/>
</dbReference>
<dbReference type="GO" id="GO:0016887">
    <property type="term" value="F:ATP hydrolysis activity"/>
    <property type="evidence" value="ECO:0007669"/>
    <property type="project" value="InterPro"/>
</dbReference>
<accession>A0A087E7P3</accession>
<evidence type="ECO:0000256" key="11">
    <source>
        <dbReference type="SAM" id="Phobius"/>
    </source>
</evidence>
<dbReference type="SUPFAM" id="SSF90123">
    <property type="entry name" value="ABC transporter transmembrane region"/>
    <property type="match status" value="1"/>
</dbReference>
<dbReference type="Gene3D" id="1.20.1560.10">
    <property type="entry name" value="ABC transporter type 1, transmembrane domain"/>
    <property type="match status" value="1"/>
</dbReference>
<comment type="caution">
    <text evidence="14">The sequence shown here is derived from an EMBL/GenBank/DDBJ whole genome shotgun (WGS) entry which is preliminary data.</text>
</comment>
<proteinExistence type="inferred from homology"/>
<dbReference type="Gene3D" id="3.40.50.300">
    <property type="entry name" value="P-loop containing nucleotide triphosphate hydrolases"/>
    <property type="match status" value="1"/>
</dbReference>
<dbReference type="eggNOG" id="COG1132">
    <property type="taxonomic scope" value="Bacteria"/>
</dbReference>
<dbReference type="AlphaFoldDB" id="A0A087E7P3"/>
<comment type="subcellular location">
    <subcellularLocation>
        <location evidence="1">Cell inner membrane</location>
        <topology evidence="1">Multi-pass membrane protein</topology>
    </subcellularLocation>
</comment>
<keyword evidence="7 14" id="KW-0067">ATP-binding</keyword>
<keyword evidence="3" id="KW-1003">Cell membrane</keyword>
<evidence type="ECO:0000256" key="5">
    <source>
        <dbReference type="ARBA" id="ARBA00022692"/>
    </source>
</evidence>
<dbReference type="GO" id="GO:0140359">
    <property type="term" value="F:ABC-type transporter activity"/>
    <property type="evidence" value="ECO:0007669"/>
    <property type="project" value="InterPro"/>
</dbReference>
<dbReference type="EC" id="3.6.3.42" evidence="14"/>
<dbReference type="SMART" id="SM00382">
    <property type="entry name" value="AAA"/>
    <property type="match status" value="1"/>
</dbReference>
<keyword evidence="4" id="KW-0997">Cell inner membrane</keyword>
<keyword evidence="5 11" id="KW-0812">Transmembrane</keyword>
<feature type="transmembrane region" description="Helical" evidence="11">
    <location>
        <begin position="156"/>
        <end position="174"/>
    </location>
</feature>
<dbReference type="InterPro" id="IPR003439">
    <property type="entry name" value="ABC_transporter-like_ATP-bd"/>
</dbReference>
<dbReference type="Pfam" id="PF00664">
    <property type="entry name" value="ABC_membrane"/>
    <property type="match status" value="1"/>
</dbReference>
<evidence type="ECO:0000256" key="4">
    <source>
        <dbReference type="ARBA" id="ARBA00022519"/>
    </source>
</evidence>
<gene>
    <name evidence="14" type="ORF">BISU_0271</name>
</gene>
<reference evidence="14 15" key="1">
    <citation type="submission" date="2014-03" db="EMBL/GenBank/DDBJ databases">
        <title>Genomics of Bifidobacteria.</title>
        <authorList>
            <person name="Ventura M."/>
            <person name="Milani C."/>
            <person name="Lugli G.A."/>
        </authorList>
    </citation>
    <scope>NUCLEOTIDE SEQUENCE [LARGE SCALE GENOMIC DNA]</scope>
    <source>
        <strain evidence="14 15">LMG 11597</strain>
    </source>
</reference>
<dbReference type="InterPro" id="IPR011527">
    <property type="entry name" value="ABC1_TM_dom"/>
</dbReference>
<dbReference type="Pfam" id="PF00005">
    <property type="entry name" value="ABC_tran"/>
    <property type="match status" value="1"/>
</dbReference>
<name>A0A087E7P3_9BIFI</name>
<dbReference type="PROSITE" id="PS50893">
    <property type="entry name" value="ABC_TRANSPORTER_2"/>
    <property type="match status" value="1"/>
</dbReference>
<evidence type="ECO:0000256" key="1">
    <source>
        <dbReference type="ARBA" id="ARBA00004429"/>
    </source>
</evidence>
<dbReference type="RefSeq" id="WP_024463112.1">
    <property type="nucleotide sequence ID" value="NZ_CP062939.1"/>
</dbReference>
<dbReference type="PANTHER" id="PTHR24221">
    <property type="entry name" value="ATP-BINDING CASSETTE SUB-FAMILY B"/>
    <property type="match status" value="1"/>
</dbReference>
<evidence type="ECO:0000259" key="12">
    <source>
        <dbReference type="PROSITE" id="PS50893"/>
    </source>
</evidence>
<feature type="domain" description="ABC transporter" evidence="12">
    <location>
        <begin position="331"/>
        <end position="565"/>
    </location>
</feature>
<dbReference type="Proteomes" id="UP000029055">
    <property type="component" value="Unassembled WGS sequence"/>
</dbReference>
<dbReference type="OrthoDB" id="9806127at2"/>
<dbReference type="PROSITE" id="PS00211">
    <property type="entry name" value="ABC_TRANSPORTER_1"/>
    <property type="match status" value="1"/>
</dbReference>
<evidence type="ECO:0000256" key="2">
    <source>
        <dbReference type="ARBA" id="ARBA00022448"/>
    </source>
</evidence>
<dbReference type="EMBL" id="JGZR01000006">
    <property type="protein sequence ID" value="KFJ03794.1"/>
    <property type="molecule type" value="Genomic_DNA"/>
</dbReference>
<evidence type="ECO:0000313" key="15">
    <source>
        <dbReference type="Proteomes" id="UP000029055"/>
    </source>
</evidence>
<organism evidence="14 15">
    <name type="scientific">Bifidobacterium subtile</name>
    <dbReference type="NCBI Taxonomy" id="77635"/>
    <lineage>
        <taxon>Bacteria</taxon>
        <taxon>Bacillati</taxon>
        <taxon>Actinomycetota</taxon>
        <taxon>Actinomycetes</taxon>
        <taxon>Bifidobacteriales</taxon>
        <taxon>Bifidobacteriaceae</taxon>
        <taxon>Bifidobacterium</taxon>
    </lineage>
</organism>
<feature type="transmembrane region" description="Helical" evidence="11">
    <location>
        <begin position="131"/>
        <end position="150"/>
    </location>
</feature>
<evidence type="ECO:0000256" key="6">
    <source>
        <dbReference type="ARBA" id="ARBA00022741"/>
    </source>
</evidence>
<dbReference type="FunFam" id="3.40.50.300:FF:000221">
    <property type="entry name" value="Multidrug ABC transporter ATP-binding protein"/>
    <property type="match status" value="1"/>
</dbReference>
<dbReference type="GO" id="GO:0005886">
    <property type="term" value="C:plasma membrane"/>
    <property type="evidence" value="ECO:0007669"/>
    <property type="project" value="UniProtKB-SubCell"/>
</dbReference>
<feature type="domain" description="ABC transmembrane type-1" evidence="13">
    <location>
        <begin position="21"/>
        <end position="299"/>
    </location>
</feature>
<keyword evidence="6" id="KW-0547">Nucleotide-binding</keyword>
<keyword evidence="14" id="KW-0378">Hydrolase</keyword>
<sequence length="575" mass="61363">MIKALMAIGDQLSRRALKVFLILAAINGLTQGAALAALVPLLVSMFRRDTHGMWLWLVVLAVAALVNAIFVVLSSNHSFAVTVDVIRDMQGRLADHMVRLPLGWFGGNAQATASGIAVSGTMSVALTISDALIPVVTAVTVPIAVAIVALAFNWQIGLALVVAIPVVALVTRWGERRNAKAETGVHEAEFETDRRLLEFADQQVVLRSAGIHGTQYQPLADAIAARRRADRKSLWSSIVSMIPQRIVIDFVFGIAAGLGVLQAVSGDVDSVAIIAVIALTSQVINPLRVLAELLTTLRRAELQLDEVADVLNEPEMAVPEVSRAQPADNAVQLDHVVFGYGDRAPVLDGVDLELEPGTVTALVGPSGSGKTTVTRLIARFWDANQGAVRIGGVDVKDLSDEDRAAQLSLVFQDVYLFNESLRENIALGDPGASESEVLRAAELARVTPIAERIPGGWNGSVGESGKLLSGGERQRVSIARALLKKAPILLLDEATAALDGVTAKAIRTTIESLRGQVTVLIIAHQAETIANADRVAFLEHGRICALGTHQELFASNPRYAAFWSGRAQAQQWQLG</sequence>
<evidence type="ECO:0000256" key="9">
    <source>
        <dbReference type="ARBA" id="ARBA00023136"/>
    </source>
</evidence>
<comment type="similarity">
    <text evidence="10">Belongs to the ABC transporter superfamily. Siderophore-Fe(3+) uptake transporter (SIUT) (TC 3.A.1.21) family.</text>
</comment>
<keyword evidence="2" id="KW-0813">Transport</keyword>
<dbReference type="PANTHER" id="PTHR24221:SF654">
    <property type="entry name" value="ATP-BINDING CASSETTE SUB-FAMILY B MEMBER 6"/>
    <property type="match status" value="1"/>
</dbReference>
<dbReference type="InterPro" id="IPR003593">
    <property type="entry name" value="AAA+_ATPase"/>
</dbReference>
<keyword evidence="15" id="KW-1185">Reference proteome</keyword>